<dbReference type="GO" id="GO:0008168">
    <property type="term" value="F:methyltransferase activity"/>
    <property type="evidence" value="ECO:0007669"/>
    <property type="project" value="UniProtKB-KW"/>
</dbReference>
<keyword evidence="2 6" id="KW-0698">rRNA processing</keyword>
<evidence type="ECO:0000256" key="4">
    <source>
        <dbReference type="ARBA" id="ARBA00022679"/>
    </source>
</evidence>
<dbReference type="InterPro" id="IPR018063">
    <property type="entry name" value="SAM_MeTrfase_RsmI_CS"/>
</dbReference>
<reference evidence="9" key="1">
    <citation type="journal article" date="2019" name="Int. J. Syst. Evol. Microbiol.">
        <title>The Global Catalogue of Microorganisms (GCM) 10K type strain sequencing project: providing services to taxonomists for standard genome sequencing and annotation.</title>
        <authorList>
            <consortium name="The Broad Institute Genomics Platform"/>
            <consortium name="The Broad Institute Genome Sequencing Center for Infectious Disease"/>
            <person name="Wu L."/>
            <person name="Ma J."/>
        </authorList>
    </citation>
    <scope>NUCLEOTIDE SEQUENCE [LARGE SCALE GENOMIC DNA]</scope>
    <source>
        <strain evidence="9">JCM 30234</strain>
    </source>
</reference>
<keyword evidence="1 6" id="KW-0963">Cytoplasm</keyword>
<dbReference type="Pfam" id="PF00590">
    <property type="entry name" value="TP_methylase"/>
    <property type="match status" value="1"/>
</dbReference>
<dbReference type="Proteomes" id="UP001596620">
    <property type="component" value="Unassembled WGS sequence"/>
</dbReference>
<dbReference type="InterPro" id="IPR014776">
    <property type="entry name" value="4pyrrole_Mease_sub2"/>
</dbReference>
<dbReference type="CDD" id="cd11648">
    <property type="entry name" value="RsmI"/>
    <property type="match status" value="1"/>
</dbReference>
<dbReference type="HAMAP" id="MF_01877">
    <property type="entry name" value="16SrRNA_methyltr_I"/>
    <property type="match status" value="1"/>
</dbReference>
<keyword evidence="4 6" id="KW-0808">Transferase</keyword>
<keyword evidence="9" id="KW-1185">Reference proteome</keyword>
<dbReference type="InterPro" id="IPR000878">
    <property type="entry name" value="4pyrrol_Mease"/>
</dbReference>
<dbReference type="InterPro" id="IPR035996">
    <property type="entry name" value="4pyrrol_Methylase_sf"/>
</dbReference>
<evidence type="ECO:0000256" key="5">
    <source>
        <dbReference type="ARBA" id="ARBA00022691"/>
    </source>
</evidence>
<comment type="function">
    <text evidence="6">Catalyzes the 2'-O-methylation of the ribose of cytidine 1402 (C1402) in 16S rRNA.</text>
</comment>
<evidence type="ECO:0000259" key="7">
    <source>
        <dbReference type="Pfam" id="PF00590"/>
    </source>
</evidence>
<feature type="domain" description="Tetrapyrrole methylase" evidence="7">
    <location>
        <begin position="15"/>
        <end position="214"/>
    </location>
</feature>
<dbReference type="Gene3D" id="3.40.1010.10">
    <property type="entry name" value="Cobalt-precorrin-4 Transmethylase, Domain 1"/>
    <property type="match status" value="1"/>
</dbReference>
<dbReference type="PROSITE" id="PS01296">
    <property type="entry name" value="RSMI"/>
    <property type="match status" value="1"/>
</dbReference>
<evidence type="ECO:0000313" key="8">
    <source>
        <dbReference type="EMBL" id="MFC7746560.1"/>
    </source>
</evidence>
<keyword evidence="3 6" id="KW-0489">Methyltransferase</keyword>
<evidence type="ECO:0000313" key="9">
    <source>
        <dbReference type="Proteomes" id="UP001596620"/>
    </source>
</evidence>
<dbReference type="EC" id="2.1.1.198" evidence="6"/>
<evidence type="ECO:0000256" key="1">
    <source>
        <dbReference type="ARBA" id="ARBA00022490"/>
    </source>
</evidence>
<accession>A0ABW2UVC5</accession>
<dbReference type="PANTHER" id="PTHR46111:SF1">
    <property type="entry name" value="RIBOSOMAL RNA SMALL SUBUNIT METHYLTRANSFERASE I"/>
    <property type="match status" value="1"/>
</dbReference>
<dbReference type="InterPro" id="IPR014777">
    <property type="entry name" value="4pyrrole_Mease_sub1"/>
</dbReference>
<gene>
    <name evidence="6 8" type="primary">rsmI</name>
    <name evidence="8" type="ORF">ACFQU8_04805</name>
</gene>
<evidence type="ECO:0000256" key="3">
    <source>
        <dbReference type="ARBA" id="ARBA00022603"/>
    </source>
</evidence>
<keyword evidence="5 6" id="KW-0949">S-adenosyl-L-methionine</keyword>
<name>A0ABW2UVC5_9BACI</name>
<evidence type="ECO:0000256" key="2">
    <source>
        <dbReference type="ARBA" id="ARBA00022552"/>
    </source>
</evidence>
<protein>
    <recommendedName>
        <fullName evidence="6">Ribosomal RNA small subunit methyltransferase I</fullName>
        <ecNumber evidence="6">2.1.1.198</ecNumber>
    </recommendedName>
    <alternativeName>
        <fullName evidence="6">16S rRNA 2'-O-ribose C1402 methyltransferase</fullName>
    </alternativeName>
    <alternativeName>
        <fullName evidence="6">rRNA (cytidine-2'-O-)-methyltransferase RsmI</fullName>
    </alternativeName>
</protein>
<comment type="catalytic activity">
    <reaction evidence="6">
        <text>cytidine(1402) in 16S rRNA + S-adenosyl-L-methionine = 2'-O-methylcytidine(1402) in 16S rRNA + S-adenosyl-L-homocysteine + H(+)</text>
        <dbReference type="Rhea" id="RHEA:42924"/>
        <dbReference type="Rhea" id="RHEA-COMP:10285"/>
        <dbReference type="Rhea" id="RHEA-COMP:10286"/>
        <dbReference type="ChEBI" id="CHEBI:15378"/>
        <dbReference type="ChEBI" id="CHEBI:57856"/>
        <dbReference type="ChEBI" id="CHEBI:59789"/>
        <dbReference type="ChEBI" id="CHEBI:74495"/>
        <dbReference type="ChEBI" id="CHEBI:82748"/>
        <dbReference type="EC" id="2.1.1.198"/>
    </reaction>
</comment>
<dbReference type="NCBIfam" id="TIGR00096">
    <property type="entry name" value="16S rRNA (cytidine(1402)-2'-O)-methyltransferase"/>
    <property type="match status" value="1"/>
</dbReference>
<dbReference type="EMBL" id="JBHTGR010000006">
    <property type="protein sequence ID" value="MFC7746560.1"/>
    <property type="molecule type" value="Genomic_DNA"/>
</dbReference>
<proteinExistence type="inferred from homology"/>
<dbReference type="PIRSF" id="PIRSF005917">
    <property type="entry name" value="MTase_YraL"/>
    <property type="match status" value="1"/>
</dbReference>
<dbReference type="Gene3D" id="3.30.950.10">
    <property type="entry name" value="Methyltransferase, Cobalt-precorrin-4 Transmethylase, Domain 2"/>
    <property type="match status" value="1"/>
</dbReference>
<dbReference type="GO" id="GO:0032259">
    <property type="term" value="P:methylation"/>
    <property type="evidence" value="ECO:0007669"/>
    <property type="project" value="UniProtKB-KW"/>
</dbReference>
<comment type="subcellular location">
    <subcellularLocation>
        <location evidence="6">Cytoplasm</location>
    </subcellularLocation>
</comment>
<dbReference type="SUPFAM" id="SSF53790">
    <property type="entry name" value="Tetrapyrrole methylase"/>
    <property type="match status" value="1"/>
</dbReference>
<dbReference type="InterPro" id="IPR008189">
    <property type="entry name" value="rRNA_ssu_MeTfrase_I"/>
</dbReference>
<organism evidence="8 9">
    <name type="scientific">Lentibacillus kimchii</name>
    <dbReference type="NCBI Taxonomy" id="1542911"/>
    <lineage>
        <taxon>Bacteria</taxon>
        <taxon>Bacillati</taxon>
        <taxon>Bacillota</taxon>
        <taxon>Bacilli</taxon>
        <taxon>Bacillales</taxon>
        <taxon>Bacillaceae</taxon>
        <taxon>Lentibacillus</taxon>
    </lineage>
</organism>
<dbReference type="PANTHER" id="PTHR46111">
    <property type="entry name" value="RIBOSOMAL RNA SMALL SUBUNIT METHYLTRANSFERASE I"/>
    <property type="match status" value="1"/>
</dbReference>
<evidence type="ECO:0000256" key="6">
    <source>
        <dbReference type="HAMAP-Rule" id="MF_01877"/>
    </source>
</evidence>
<comment type="caution">
    <text evidence="8">The sequence shown here is derived from an EMBL/GenBank/DDBJ whole genome shotgun (WGS) entry which is preliminary data.</text>
</comment>
<comment type="similarity">
    <text evidence="6">Belongs to the methyltransferase superfamily. RsmI family.</text>
</comment>
<dbReference type="RefSeq" id="WP_382358064.1">
    <property type="nucleotide sequence ID" value="NZ_JBHTGR010000006.1"/>
</dbReference>
<sequence>MKIQRSFSSDEEVGTVYAVPTPIGNLEDITFRALKTLETVSVIAAEDTRNTQKLLQHFDIPTPLVSYHEHNKENRGRELLSRLEKGESIAVVSDAGMPVISDPGYELMTAAIAADYPAVALPGANAALCALVGSGLSSDEFLFYGFLPRKKKEKEAELERLKPLSATLLLYESPYRIKDTLTMIKATLGNRPIAIARELTKKFEEYTRGTAAELLDWADETAMKGEFCLVIEGNAGDSEQGSDLWWSHLSVVEHVRYYIDETGYTSKEAIKRAALDRKMAKRDVYQAFHIDQ</sequence>